<organism evidence="5 6">
    <name type="scientific">Tautonia plasticadhaerens</name>
    <dbReference type="NCBI Taxonomy" id="2527974"/>
    <lineage>
        <taxon>Bacteria</taxon>
        <taxon>Pseudomonadati</taxon>
        <taxon>Planctomycetota</taxon>
        <taxon>Planctomycetia</taxon>
        <taxon>Isosphaerales</taxon>
        <taxon>Isosphaeraceae</taxon>
        <taxon>Tautonia</taxon>
    </lineage>
</organism>
<dbReference type="SUPFAM" id="SSF102712">
    <property type="entry name" value="JAB1/MPN domain"/>
    <property type="match status" value="1"/>
</dbReference>
<dbReference type="InterPro" id="IPR000555">
    <property type="entry name" value="JAMM/MPN+_dom"/>
</dbReference>
<evidence type="ECO:0000256" key="1">
    <source>
        <dbReference type="SAM" id="Coils"/>
    </source>
</evidence>
<feature type="domain" description="JAB1/MPN/MOV34 metalloenzyme" evidence="4">
    <location>
        <begin position="53"/>
        <end position="152"/>
    </location>
</feature>
<dbReference type="AlphaFoldDB" id="A0A518GVV3"/>
<dbReference type="KEGG" id="tpla:ElP_05160"/>
<dbReference type="RefSeq" id="WP_197446664.1">
    <property type="nucleotide sequence ID" value="NZ_CP036426.1"/>
</dbReference>
<evidence type="ECO:0000256" key="2">
    <source>
        <dbReference type="SAM" id="MobiDB-lite"/>
    </source>
</evidence>
<keyword evidence="3" id="KW-1133">Transmembrane helix</keyword>
<reference evidence="5 6" key="1">
    <citation type="submission" date="2019-02" db="EMBL/GenBank/DDBJ databases">
        <title>Deep-cultivation of Planctomycetes and their phenomic and genomic characterization uncovers novel biology.</title>
        <authorList>
            <person name="Wiegand S."/>
            <person name="Jogler M."/>
            <person name="Boedeker C."/>
            <person name="Pinto D."/>
            <person name="Vollmers J."/>
            <person name="Rivas-Marin E."/>
            <person name="Kohn T."/>
            <person name="Peeters S.H."/>
            <person name="Heuer A."/>
            <person name="Rast P."/>
            <person name="Oberbeckmann S."/>
            <person name="Bunk B."/>
            <person name="Jeske O."/>
            <person name="Meyerdierks A."/>
            <person name="Storesund J.E."/>
            <person name="Kallscheuer N."/>
            <person name="Luecker S."/>
            <person name="Lage O.M."/>
            <person name="Pohl T."/>
            <person name="Merkel B.J."/>
            <person name="Hornburger P."/>
            <person name="Mueller R.-W."/>
            <person name="Bruemmer F."/>
            <person name="Labrenz M."/>
            <person name="Spormann A.M."/>
            <person name="Op den Camp H."/>
            <person name="Overmann J."/>
            <person name="Amann R."/>
            <person name="Jetten M.S.M."/>
            <person name="Mascher T."/>
            <person name="Medema M.H."/>
            <person name="Devos D.P."/>
            <person name="Kaster A.-K."/>
            <person name="Ovreas L."/>
            <person name="Rohde M."/>
            <person name="Galperin M.Y."/>
            <person name="Jogler C."/>
        </authorList>
    </citation>
    <scope>NUCLEOTIDE SEQUENCE [LARGE SCALE GENOMIC DNA]</scope>
    <source>
        <strain evidence="5 6">ElP</strain>
    </source>
</reference>
<feature type="coiled-coil region" evidence="1">
    <location>
        <begin position="364"/>
        <end position="401"/>
    </location>
</feature>
<dbReference type="GO" id="GO:0008237">
    <property type="term" value="F:metallopeptidase activity"/>
    <property type="evidence" value="ECO:0007669"/>
    <property type="project" value="InterPro"/>
</dbReference>
<keyword evidence="3" id="KW-0812">Transmembrane</keyword>
<gene>
    <name evidence="5" type="ORF">ElP_05160</name>
</gene>
<evidence type="ECO:0000313" key="5">
    <source>
        <dbReference type="EMBL" id="QDV32681.1"/>
    </source>
</evidence>
<feature type="transmembrane region" description="Helical" evidence="3">
    <location>
        <begin position="427"/>
        <end position="451"/>
    </location>
</feature>
<feature type="compositionally biased region" description="Pro residues" evidence="2">
    <location>
        <begin position="458"/>
        <end position="468"/>
    </location>
</feature>
<evidence type="ECO:0000259" key="4">
    <source>
        <dbReference type="Pfam" id="PF01398"/>
    </source>
</evidence>
<proteinExistence type="predicted"/>
<dbReference type="Gene3D" id="3.40.140.10">
    <property type="entry name" value="Cytidine Deaminase, domain 2"/>
    <property type="match status" value="1"/>
</dbReference>
<keyword evidence="1" id="KW-0175">Coiled coil</keyword>
<dbReference type="Proteomes" id="UP000317835">
    <property type="component" value="Chromosome"/>
</dbReference>
<sequence length="480" mass="52560">MSGESDDILFDEVTYREPQRLRRPDRDRGYACLAYGTPGPEDLAIFIDRQTVDAIERHALSDTTVELGGIVLGRECVDEETGRPFVWISEAIEAKHFENTQASFTYTHDSWGEITRERDQSHPELDIVGWYHTHPNFGIFLSGHDVFIQQHFFGQPLQVAYVVDPIRQTRGFFQWRAGDLRQVEGYYVVAPRQHRMALARTVDELEGVPNPEAGGGLGALSPRLEAELIAMLNRPQSASSTVDRGQSAAVFSLLGMVVGVLGVALALWIATLTGQVREQTRALTGLRAELYRANEDADVGQAAERVRAKEQALDALLGEVRVGDSDERFLDVYTRLHAERDRAVAEAALVEQVGLDLVSKDRQLSQLGRRLEAQGRALARLEEVEEEAARLKAANALLAEQLEFPGLEGGARPAAGGAGALPRKYAIAWYSAVAGWAVAVLLGLGMVALVARTLPTPVHEPGPAPPPGRGHAPDAPHRIE</sequence>
<evidence type="ECO:0000256" key="3">
    <source>
        <dbReference type="SAM" id="Phobius"/>
    </source>
</evidence>
<feature type="region of interest" description="Disordered" evidence="2">
    <location>
        <begin position="458"/>
        <end position="480"/>
    </location>
</feature>
<keyword evidence="6" id="KW-1185">Reference proteome</keyword>
<dbReference type="EMBL" id="CP036426">
    <property type="protein sequence ID" value="QDV32681.1"/>
    <property type="molecule type" value="Genomic_DNA"/>
</dbReference>
<evidence type="ECO:0000313" key="6">
    <source>
        <dbReference type="Proteomes" id="UP000317835"/>
    </source>
</evidence>
<dbReference type="Pfam" id="PF01398">
    <property type="entry name" value="JAB"/>
    <property type="match status" value="1"/>
</dbReference>
<feature type="compositionally biased region" description="Basic and acidic residues" evidence="2">
    <location>
        <begin position="471"/>
        <end position="480"/>
    </location>
</feature>
<feature type="transmembrane region" description="Helical" evidence="3">
    <location>
        <begin position="249"/>
        <end position="271"/>
    </location>
</feature>
<keyword evidence="3" id="KW-0472">Membrane</keyword>
<accession>A0A518GVV3</accession>
<protein>
    <submittedName>
        <fullName evidence="5">Mov34/MPN/PAD-1 family protein</fullName>
    </submittedName>
</protein>
<name>A0A518GVV3_9BACT</name>